<feature type="domain" description="Cell division control protein 24 OB" evidence="1">
    <location>
        <begin position="6"/>
        <end position="72"/>
    </location>
</feature>
<name>A0A6A3BL02_HIBSY</name>
<comment type="caution">
    <text evidence="2">The sequence shown here is derived from an EMBL/GenBank/DDBJ whole genome shotgun (WGS) entry which is preliminary data.</text>
</comment>
<evidence type="ECO:0000259" key="1">
    <source>
        <dbReference type="Pfam" id="PF17244"/>
    </source>
</evidence>
<dbReference type="PANTHER" id="PTHR36033">
    <property type="entry name" value="NUCLEIC ACID-BINDING PROTEINS SUPERFAMILY"/>
    <property type="match status" value="1"/>
</dbReference>
<gene>
    <name evidence="2" type="ORF">F3Y22_tig00110044pilonHSYRG00403</name>
</gene>
<organism evidence="2 3">
    <name type="scientific">Hibiscus syriacus</name>
    <name type="common">Rose of Sharon</name>
    <dbReference type="NCBI Taxonomy" id="106335"/>
    <lineage>
        <taxon>Eukaryota</taxon>
        <taxon>Viridiplantae</taxon>
        <taxon>Streptophyta</taxon>
        <taxon>Embryophyta</taxon>
        <taxon>Tracheophyta</taxon>
        <taxon>Spermatophyta</taxon>
        <taxon>Magnoliopsida</taxon>
        <taxon>eudicotyledons</taxon>
        <taxon>Gunneridae</taxon>
        <taxon>Pentapetalae</taxon>
        <taxon>rosids</taxon>
        <taxon>malvids</taxon>
        <taxon>Malvales</taxon>
        <taxon>Malvaceae</taxon>
        <taxon>Malvoideae</taxon>
        <taxon>Hibiscus</taxon>
    </lineage>
</organism>
<dbReference type="SUPFAM" id="SSF50249">
    <property type="entry name" value="Nucleic acid-binding proteins"/>
    <property type="match status" value="1"/>
</dbReference>
<dbReference type="Pfam" id="PF17244">
    <property type="entry name" value="CDC24_OB3"/>
    <property type="match status" value="1"/>
</dbReference>
<sequence>MPSVVVECGFCHCNCDGEVVLRAFYLKLTLADENTKTLAWCTGQTATELLQISPDEFYELSEEEQVMYPSSLKNERFIVALVNCKRQAAVCDSQTPEADAAVSWEITRALKYD</sequence>
<dbReference type="AlphaFoldDB" id="A0A6A3BL02"/>
<dbReference type="EMBL" id="VEPZ02000823">
    <property type="protein sequence ID" value="KAE8717680.1"/>
    <property type="molecule type" value="Genomic_DNA"/>
</dbReference>
<evidence type="ECO:0000313" key="3">
    <source>
        <dbReference type="Proteomes" id="UP000436088"/>
    </source>
</evidence>
<dbReference type="InterPro" id="IPR035203">
    <property type="entry name" value="Cdc24_OB3"/>
</dbReference>
<keyword evidence="3" id="KW-1185">Reference proteome</keyword>
<dbReference type="Proteomes" id="UP000436088">
    <property type="component" value="Unassembled WGS sequence"/>
</dbReference>
<dbReference type="Gene3D" id="2.40.50.140">
    <property type="entry name" value="Nucleic acid-binding proteins"/>
    <property type="match status" value="1"/>
</dbReference>
<protein>
    <recommendedName>
        <fullName evidence="1">Cell division control protein 24 OB domain-containing protein</fullName>
    </recommendedName>
</protein>
<evidence type="ECO:0000313" key="2">
    <source>
        <dbReference type="EMBL" id="KAE8717680.1"/>
    </source>
</evidence>
<dbReference type="PANTHER" id="PTHR36033:SF1">
    <property type="entry name" value="NUCLEIC ACID-BINDING PROTEINS SUPERFAMILY"/>
    <property type="match status" value="1"/>
</dbReference>
<reference evidence="2" key="1">
    <citation type="submission" date="2019-09" db="EMBL/GenBank/DDBJ databases">
        <title>Draft genome information of white flower Hibiscus syriacus.</title>
        <authorList>
            <person name="Kim Y.-M."/>
        </authorList>
    </citation>
    <scope>NUCLEOTIDE SEQUENCE [LARGE SCALE GENOMIC DNA]</scope>
    <source>
        <strain evidence="2">YM2019G1</strain>
    </source>
</reference>
<proteinExistence type="predicted"/>
<dbReference type="InterPro" id="IPR012340">
    <property type="entry name" value="NA-bd_OB-fold"/>
</dbReference>
<accession>A0A6A3BL02</accession>